<feature type="region of interest" description="Disordered" evidence="1">
    <location>
        <begin position="212"/>
        <end position="276"/>
    </location>
</feature>
<feature type="region of interest" description="Disordered" evidence="1">
    <location>
        <begin position="85"/>
        <end position="198"/>
    </location>
</feature>
<feature type="compositionally biased region" description="Low complexity" evidence="1">
    <location>
        <begin position="247"/>
        <end position="257"/>
    </location>
</feature>
<proteinExistence type="predicted"/>
<dbReference type="AlphaFoldDB" id="A0A7S2PJ99"/>
<evidence type="ECO:0000313" key="2">
    <source>
        <dbReference type="EMBL" id="CAD9602894.1"/>
    </source>
</evidence>
<name>A0A7S2PJ99_9STRA</name>
<feature type="compositionally biased region" description="Basic residues" evidence="1">
    <location>
        <begin position="9"/>
        <end position="20"/>
    </location>
</feature>
<reference evidence="2" key="1">
    <citation type="submission" date="2021-01" db="EMBL/GenBank/DDBJ databases">
        <authorList>
            <person name="Corre E."/>
            <person name="Pelletier E."/>
            <person name="Niang G."/>
            <person name="Scheremetjew M."/>
            <person name="Finn R."/>
            <person name="Kale V."/>
            <person name="Holt S."/>
            <person name="Cochrane G."/>
            <person name="Meng A."/>
            <person name="Brown T."/>
            <person name="Cohen L."/>
        </authorList>
    </citation>
    <scope>NUCLEOTIDE SEQUENCE</scope>
    <source>
        <strain evidence="2">SM1012Den-03</strain>
    </source>
</reference>
<feature type="compositionally biased region" description="Low complexity" evidence="1">
    <location>
        <begin position="131"/>
        <end position="178"/>
    </location>
</feature>
<feature type="compositionally biased region" description="Basic and acidic residues" evidence="1">
    <location>
        <begin position="184"/>
        <end position="197"/>
    </location>
</feature>
<sequence>MTSLTNSNNHRRTKPKPKAKHISDDNNMTAAATTTIGMKSLKESLSSMILQDAETKEQRQRHNKRGISSGAQKIMDKLASLRSDDVVHQAASCHRNNDNHRRRRRPSQLNNDNTNNDKGDQPLPRLIGVHNTSSSSSLDTSSYSYSSFASYNNSSSSTTLDASFASSSLDDSLRRLSLPSNTQRLEKDDYNNDKYNRNDNINIMTASTSTNIHNEQQQPPPPHKKEQQPTTTTITRRKSIPRHRNSELNSSISSILRHPAKYNTSTTSSSSDRSIDTRRTFNSSMEDFNDSCSSWVAPGVVIAESMEVIHMNE</sequence>
<organism evidence="2">
    <name type="scientific">Skeletonema marinoi</name>
    <dbReference type="NCBI Taxonomy" id="267567"/>
    <lineage>
        <taxon>Eukaryota</taxon>
        <taxon>Sar</taxon>
        <taxon>Stramenopiles</taxon>
        <taxon>Ochrophyta</taxon>
        <taxon>Bacillariophyta</taxon>
        <taxon>Coscinodiscophyceae</taxon>
        <taxon>Thalassiosirophycidae</taxon>
        <taxon>Thalassiosirales</taxon>
        <taxon>Skeletonemataceae</taxon>
        <taxon>Skeletonema</taxon>
        <taxon>Skeletonema marinoi-dohrnii complex</taxon>
    </lineage>
</organism>
<evidence type="ECO:0000256" key="1">
    <source>
        <dbReference type="SAM" id="MobiDB-lite"/>
    </source>
</evidence>
<protein>
    <submittedName>
        <fullName evidence="2">Uncharacterized protein</fullName>
    </submittedName>
</protein>
<gene>
    <name evidence="2" type="ORF">SMAR0320_LOCUS10974</name>
</gene>
<accession>A0A7S2PJ99</accession>
<feature type="region of interest" description="Disordered" evidence="1">
    <location>
        <begin position="1"/>
        <end position="28"/>
    </location>
</feature>
<dbReference type="EMBL" id="HBGZ01015372">
    <property type="protein sequence ID" value="CAD9602894.1"/>
    <property type="molecule type" value="Transcribed_RNA"/>
</dbReference>